<dbReference type="EMBL" id="QGGT01000001">
    <property type="protein sequence ID" value="PWK37772.1"/>
    <property type="molecule type" value="Genomic_DNA"/>
</dbReference>
<evidence type="ECO:0000256" key="2">
    <source>
        <dbReference type="ARBA" id="ARBA00022723"/>
    </source>
</evidence>
<comment type="similarity">
    <text evidence="1">Belongs to the HpcH/HpaI aldolase family.</text>
</comment>
<evidence type="ECO:0000259" key="4">
    <source>
        <dbReference type="Pfam" id="PF03328"/>
    </source>
</evidence>
<dbReference type="InterPro" id="IPR040442">
    <property type="entry name" value="Pyrv_kinase-like_dom_sf"/>
</dbReference>
<dbReference type="PANTHER" id="PTHR30502:SF0">
    <property type="entry name" value="PHOSPHOENOLPYRUVATE CARBOXYLASE FAMILY PROTEIN"/>
    <property type="match status" value="1"/>
</dbReference>
<dbReference type="GO" id="GO:0005737">
    <property type="term" value="C:cytoplasm"/>
    <property type="evidence" value="ECO:0007669"/>
    <property type="project" value="TreeGrafter"/>
</dbReference>
<gene>
    <name evidence="5" type="ORF">C7419_1011658</name>
</gene>
<reference evidence="5 6" key="1">
    <citation type="submission" date="2018-05" db="EMBL/GenBank/DDBJ databases">
        <title>Genomic Encyclopedia of Type Strains, Phase IV (KMG-V): Genome sequencing to study the core and pangenomes of soil and plant-associated prokaryotes.</title>
        <authorList>
            <person name="Whitman W."/>
        </authorList>
    </citation>
    <scope>NUCLEOTIDE SEQUENCE [LARGE SCALE GENOMIC DNA]</scope>
    <source>
        <strain evidence="5 6">SLV-132</strain>
    </source>
</reference>
<evidence type="ECO:0000313" key="6">
    <source>
        <dbReference type="Proteomes" id="UP000245754"/>
    </source>
</evidence>
<organism evidence="5 6">
    <name type="scientific">Cupriavidus plantarum</name>
    <dbReference type="NCBI Taxonomy" id="942865"/>
    <lineage>
        <taxon>Bacteria</taxon>
        <taxon>Pseudomonadati</taxon>
        <taxon>Pseudomonadota</taxon>
        <taxon>Betaproteobacteria</taxon>
        <taxon>Burkholderiales</taxon>
        <taxon>Burkholderiaceae</taxon>
        <taxon>Cupriavidus</taxon>
    </lineage>
</organism>
<dbReference type="InterPro" id="IPR050251">
    <property type="entry name" value="HpcH-HpaI_aldolase"/>
</dbReference>
<evidence type="ECO:0000256" key="3">
    <source>
        <dbReference type="ARBA" id="ARBA00023239"/>
    </source>
</evidence>
<dbReference type="AlphaFoldDB" id="A0A316F0F6"/>
<dbReference type="GO" id="GO:0016832">
    <property type="term" value="F:aldehyde-lyase activity"/>
    <property type="evidence" value="ECO:0007669"/>
    <property type="project" value="TreeGrafter"/>
</dbReference>
<keyword evidence="3" id="KW-0456">Lyase</keyword>
<dbReference type="PANTHER" id="PTHR30502">
    <property type="entry name" value="2-KETO-3-DEOXY-L-RHAMNONATE ALDOLASE"/>
    <property type="match status" value="1"/>
</dbReference>
<dbReference type="Proteomes" id="UP000245754">
    <property type="component" value="Unassembled WGS sequence"/>
</dbReference>
<dbReference type="InterPro" id="IPR015813">
    <property type="entry name" value="Pyrv/PenolPyrv_kinase-like_dom"/>
</dbReference>
<dbReference type="InterPro" id="IPR005000">
    <property type="entry name" value="Aldolase/citrate-lyase_domain"/>
</dbReference>
<dbReference type="GO" id="GO:0046872">
    <property type="term" value="F:metal ion binding"/>
    <property type="evidence" value="ECO:0007669"/>
    <property type="project" value="UniProtKB-KW"/>
</dbReference>
<evidence type="ECO:0000313" key="5">
    <source>
        <dbReference type="EMBL" id="PWK37772.1"/>
    </source>
</evidence>
<dbReference type="SUPFAM" id="SSF51621">
    <property type="entry name" value="Phosphoenolpyruvate/pyruvate domain"/>
    <property type="match status" value="1"/>
</dbReference>
<comment type="caution">
    <text evidence="5">The sequence shown here is derived from an EMBL/GenBank/DDBJ whole genome shotgun (WGS) entry which is preliminary data.</text>
</comment>
<evidence type="ECO:0000256" key="1">
    <source>
        <dbReference type="ARBA" id="ARBA00005568"/>
    </source>
</evidence>
<dbReference type="Gene3D" id="3.20.20.60">
    <property type="entry name" value="Phosphoenolpyruvate-binding domains"/>
    <property type="match status" value="1"/>
</dbReference>
<accession>A0A316F0F6</accession>
<protein>
    <submittedName>
        <fullName evidence="5">4-hydroxy-2-oxoheptanedioate aldolase</fullName>
    </submittedName>
</protein>
<proteinExistence type="inferred from homology"/>
<feature type="domain" description="HpcH/HpaI aldolase/citrate lyase" evidence="4">
    <location>
        <begin position="19"/>
        <end position="240"/>
    </location>
</feature>
<dbReference type="Pfam" id="PF03328">
    <property type="entry name" value="HpcH_HpaI"/>
    <property type="match status" value="1"/>
</dbReference>
<sequence length="266" mass="28761">MYPAPNPLRRKLAAGECITGLYIQTPSADCVEIAAAAGYDYAILDQEHGPFGFGETVSLIRAAEASGICPIVRVPDHRASELRKAVEAGAMGVYVPDVRTAEQARDAVNAVRFRVRGDGGMRGACPTVRAARARGAAEWERFVAWSNENVMVTLLVESEQGLANLDAILAVPGVDMVALGRFDLAHEMGLNGDRYGRVIGDIFETFVAAAERAGVPYVMRLRPADAEAMRDERQRWVARGARNFTMGSDREFMAKAFAAALAPMVD</sequence>
<keyword evidence="2" id="KW-0479">Metal-binding</keyword>
<dbReference type="RefSeq" id="WP_109581449.1">
    <property type="nucleotide sequence ID" value="NZ_QGGT01000001.1"/>
</dbReference>
<name>A0A316F0F6_9BURK</name>
<keyword evidence="6" id="KW-1185">Reference proteome</keyword>